<dbReference type="Pfam" id="PF00528">
    <property type="entry name" value="BPD_transp_1"/>
    <property type="match status" value="1"/>
</dbReference>
<comment type="subcellular location">
    <subcellularLocation>
        <location evidence="1">Cell membrane</location>
        <topology evidence="1">Multi-pass membrane protein</topology>
    </subcellularLocation>
</comment>
<dbReference type="PANTHER" id="PTHR43386:SF1">
    <property type="entry name" value="D,D-DIPEPTIDE TRANSPORT SYSTEM PERMEASE PROTEIN DDPC-RELATED"/>
    <property type="match status" value="1"/>
</dbReference>
<evidence type="ECO:0000256" key="1">
    <source>
        <dbReference type="ARBA" id="ARBA00004651"/>
    </source>
</evidence>
<protein>
    <recommendedName>
        <fullName evidence="9">ABC transmembrane type-1 domain-containing protein</fullName>
    </recommendedName>
</protein>
<organism evidence="10">
    <name type="scientific">marine sediment metagenome</name>
    <dbReference type="NCBI Taxonomy" id="412755"/>
    <lineage>
        <taxon>unclassified sequences</taxon>
        <taxon>metagenomes</taxon>
        <taxon>ecological metagenomes</taxon>
    </lineage>
</organism>
<proteinExistence type="predicted"/>
<dbReference type="AlphaFoldDB" id="A0A0F9GHL6"/>
<comment type="caution">
    <text evidence="10">The sequence shown here is derived from an EMBL/GenBank/DDBJ whole genome shotgun (WGS) entry which is preliminary data.</text>
</comment>
<dbReference type="Pfam" id="PF12911">
    <property type="entry name" value="OppC_N"/>
    <property type="match status" value="1"/>
</dbReference>
<dbReference type="InterPro" id="IPR000515">
    <property type="entry name" value="MetI-like"/>
</dbReference>
<gene>
    <name evidence="10" type="ORF">LCGC14_2182670</name>
</gene>
<dbReference type="InterPro" id="IPR035906">
    <property type="entry name" value="MetI-like_sf"/>
</dbReference>
<dbReference type="InterPro" id="IPR050366">
    <property type="entry name" value="BP-dependent_transpt_permease"/>
</dbReference>
<dbReference type="PROSITE" id="PS50928">
    <property type="entry name" value="ABC_TM1"/>
    <property type="match status" value="1"/>
</dbReference>
<dbReference type="EMBL" id="LAZR01028411">
    <property type="protein sequence ID" value="KKL62692.1"/>
    <property type="molecule type" value="Genomic_DNA"/>
</dbReference>
<sequence length="296" mass="31637">LGMVGGIITLLLLLTGIFADFIAPYGVNEIHMGEFLAPPSARFWLGADNLGRDILSRVIFGARISVIAGLAGSIWATTVSLIIGVLSGYIGGKLDLIVQRFVDAWMSLPSIILMMVIIAIIGPGLWQLIIVMGLTFGVTGSRLIRSAVISVKENVYVQAAGAIGCSTPRILVRHILPNIMAPTIVLFTTRVPNVILIEASLSFLGFGIPPPAASWGGMLSGMGRYYMLQAPWMVIWPGLALAIVVYGINMFGDAVRDILDPRLRGGVGRYGARVKKEAAKKNEPRRSKPTGLASPS</sequence>
<evidence type="ECO:0000313" key="10">
    <source>
        <dbReference type="EMBL" id="KKL62692.1"/>
    </source>
</evidence>
<feature type="non-terminal residue" evidence="10">
    <location>
        <position position="1"/>
    </location>
</feature>
<evidence type="ECO:0000256" key="4">
    <source>
        <dbReference type="ARBA" id="ARBA00022692"/>
    </source>
</evidence>
<feature type="compositionally biased region" description="Basic and acidic residues" evidence="7">
    <location>
        <begin position="274"/>
        <end position="286"/>
    </location>
</feature>
<dbReference type="Gene3D" id="1.10.3720.10">
    <property type="entry name" value="MetI-like"/>
    <property type="match status" value="1"/>
</dbReference>
<dbReference type="GO" id="GO:0005886">
    <property type="term" value="C:plasma membrane"/>
    <property type="evidence" value="ECO:0007669"/>
    <property type="project" value="UniProtKB-SubCell"/>
</dbReference>
<dbReference type="GO" id="GO:0055085">
    <property type="term" value="P:transmembrane transport"/>
    <property type="evidence" value="ECO:0007669"/>
    <property type="project" value="InterPro"/>
</dbReference>
<feature type="domain" description="ABC transmembrane type-1" evidence="9">
    <location>
        <begin position="66"/>
        <end position="252"/>
    </location>
</feature>
<dbReference type="SUPFAM" id="SSF161098">
    <property type="entry name" value="MetI-like"/>
    <property type="match status" value="1"/>
</dbReference>
<evidence type="ECO:0000256" key="8">
    <source>
        <dbReference type="SAM" id="Phobius"/>
    </source>
</evidence>
<feature type="transmembrane region" description="Helical" evidence="8">
    <location>
        <begin position="64"/>
        <end position="90"/>
    </location>
</feature>
<keyword evidence="3" id="KW-1003">Cell membrane</keyword>
<reference evidence="10" key="1">
    <citation type="journal article" date="2015" name="Nature">
        <title>Complex archaea that bridge the gap between prokaryotes and eukaryotes.</title>
        <authorList>
            <person name="Spang A."/>
            <person name="Saw J.H."/>
            <person name="Jorgensen S.L."/>
            <person name="Zaremba-Niedzwiedzka K."/>
            <person name="Martijn J."/>
            <person name="Lind A.E."/>
            <person name="van Eijk R."/>
            <person name="Schleper C."/>
            <person name="Guy L."/>
            <person name="Ettema T.J."/>
        </authorList>
    </citation>
    <scope>NUCLEOTIDE SEQUENCE</scope>
</reference>
<keyword evidence="2" id="KW-0813">Transport</keyword>
<accession>A0A0F9GHL6</accession>
<keyword evidence="4 8" id="KW-0812">Transmembrane</keyword>
<evidence type="ECO:0000256" key="2">
    <source>
        <dbReference type="ARBA" id="ARBA00022448"/>
    </source>
</evidence>
<name>A0A0F9GHL6_9ZZZZ</name>
<feature type="region of interest" description="Disordered" evidence="7">
    <location>
        <begin position="274"/>
        <end position="296"/>
    </location>
</feature>
<feature type="transmembrane region" description="Helical" evidence="8">
    <location>
        <begin position="184"/>
        <end position="206"/>
    </location>
</feature>
<dbReference type="InterPro" id="IPR025966">
    <property type="entry name" value="OppC_N"/>
</dbReference>
<keyword evidence="6 8" id="KW-0472">Membrane</keyword>
<evidence type="ECO:0000256" key="5">
    <source>
        <dbReference type="ARBA" id="ARBA00022989"/>
    </source>
</evidence>
<feature type="transmembrane region" description="Helical" evidence="8">
    <location>
        <begin position="226"/>
        <end position="248"/>
    </location>
</feature>
<dbReference type="PANTHER" id="PTHR43386">
    <property type="entry name" value="OLIGOPEPTIDE TRANSPORT SYSTEM PERMEASE PROTEIN APPC"/>
    <property type="match status" value="1"/>
</dbReference>
<dbReference type="CDD" id="cd06261">
    <property type="entry name" value="TM_PBP2"/>
    <property type="match status" value="1"/>
</dbReference>
<evidence type="ECO:0000256" key="7">
    <source>
        <dbReference type="SAM" id="MobiDB-lite"/>
    </source>
</evidence>
<evidence type="ECO:0000256" key="6">
    <source>
        <dbReference type="ARBA" id="ARBA00023136"/>
    </source>
</evidence>
<feature type="transmembrane region" description="Helical" evidence="8">
    <location>
        <begin position="111"/>
        <end position="135"/>
    </location>
</feature>
<evidence type="ECO:0000259" key="9">
    <source>
        <dbReference type="PROSITE" id="PS50928"/>
    </source>
</evidence>
<evidence type="ECO:0000256" key="3">
    <source>
        <dbReference type="ARBA" id="ARBA00022475"/>
    </source>
</evidence>
<keyword evidence="5 8" id="KW-1133">Transmembrane helix</keyword>